<evidence type="ECO:0000313" key="2">
    <source>
        <dbReference type="Proteomes" id="UP001497382"/>
    </source>
</evidence>
<name>A0AAV2BWC3_9ARAC</name>
<keyword evidence="2" id="KW-1185">Reference proteome</keyword>
<sequence>MQSHLLSVKYVIKNFEQRKT</sequence>
<evidence type="ECO:0000313" key="1">
    <source>
        <dbReference type="EMBL" id="CAL1300487.1"/>
    </source>
</evidence>
<protein>
    <recommendedName>
        <fullName evidence="3">Ribosomal protein S15</fullName>
    </recommendedName>
</protein>
<dbReference type="AlphaFoldDB" id="A0AAV2BWC3"/>
<comment type="caution">
    <text evidence="1">The sequence shown here is derived from an EMBL/GenBank/DDBJ whole genome shotgun (WGS) entry which is preliminary data.</text>
</comment>
<evidence type="ECO:0008006" key="3">
    <source>
        <dbReference type="Google" id="ProtNLM"/>
    </source>
</evidence>
<reference evidence="1 2" key="1">
    <citation type="submission" date="2024-04" db="EMBL/GenBank/DDBJ databases">
        <authorList>
            <person name="Rising A."/>
            <person name="Reimegard J."/>
            <person name="Sonavane S."/>
            <person name="Akerstrom W."/>
            <person name="Nylinder S."/>
            <person name="Hedman E."/>
            <person name="Kallberg Y."/>
        </authorList>
    </citation>
    <scope>NUCLEOTIDE SEQUENCE [LARGE SCALE GENOMIC DNA]</scope>
</reference>
<gene>
    <name evidence="1" type="ORF">LARSCL_LOCUS21972</name>
</gene>
<dbReference type="Proteomes" id="UP001497382">
    <property type="component" value="Unassembled WGS sequence"/>
</dbReference>
<accession>A0AAV2BWC3</accession>
<dbReference type="EMBL" id="CAXIEN010000560">
    <property type="protein sequence ID" value="CAL1300487.1"/>
    <property type="molecule type" value="Genomic_DNA"/>
</dbReference>
<proteinExistence type="predicted"/>
<organism evidence="1 2">
    <name type="scientific">Larinioides sclopetarius</name>
    <dbReference type="NCBI Taxonomy" id="280406"/>
    <lineage>
        <taxon>Eukaryota</taxon>
        <taxon>Metazoa</taxon>
        <taxon>Ecdysozoa</taxon>
        <taxon>Arthropoda</taxon>
        <taxon>Chelicerata</taxon>
        <taxon>Arachnida</taxon>
        <taxon>Araneae</taxon>
        <taxon>Araneomorphae</taxon>
        <taxon>Entelegynae</taxon>
        <taxon>Araneoidea</taxon>
        <taxon>Araneidae</taxon>
        <taxon>Larinioides</taxon>
    </lineage>
</organism>